<dbReference type="InterPro" id="IPR025110">
    <property type="entry name" value="AMP-bd_C"/>
</dbReference>
<dbReference type="Proteomes" id="UP000266975">
    <property type="component" value="Unassembled WGS sequence"/>
</dbReference>
<dbReference type="Pfam" id="PF00501">
    <property type="entry name" value="AMP-binding"/>
    <property type="match status" value="1"/>
</dbReference>
<accession>A0A3M8KBX1</accession>
<organism evidence="5 6">
    <name type="scientific">Corynebacterium alimapuense</name>
    <dbReference type="NCBI Taxonomy" id="1576874"/>
    <lineage>
        <taxon>Bacteria</taxon>
        <taxon>Bacillati</taxon>
        <taxon>Actinomycetota</taxon>
        <taxon>Actinomycetes</taxon>
        <taxon>Mycobacteriales</taxon>
        <taxon>Corynebacteriaceae</taxon>
        <taxon>Corynebacterium</taxon>
    </lineage>
</organism>
<dbReference type="GO" id="GO:0016878">
    <property type="term" value="F:acid-thiol ligase activity"/>
    <property type="evidence" value="ECO:0007669"/>
    <property type="project" value="UniProtKB-ARBA"/>
</dbReference>
<dbReference type="InterPro" id="IPR000873">
    <property type="entry name" value="AMP-dep_synth/lig_dom"/>
</dbReference>
<keyword evidence="6" id="KW-1185">Reference proteome</keyword>
<sequence length="523" mass="57505">MVHLADIHTLRDSLRHHSATRPQHIAVMTPAGPALTYQQLDENSSLVAGKLAGAGVGEGDRIAYIGKELPSYWESLFACVKLGAVLVPVDWRLTPPEVEHILDDSTAGTVIIDPDHLMAGKTGLQEISSEPQQWAQWRDATSAELTEAARAAAFELDFIPGPDTAMAQLYTSGTTGLPKGVILAHRSWFAVRDALYAAHQDWITIEEGDICYVGIAGFHIGGLWYATQVFNAGQTVFSAPEFRPDLAREHFRVFGITNAILVPAMMASIAQITPADPAAFTKLRQVVYGGAPISDAVLEECIRVFDARFAQIYGLTETGNTACCLPPDQHYPGSPRLKAAGHPYPSFEARVVDREGRILPAHGIGEVQLKTPARMLGYWNRPEATAETLVDGWIHTGDAGYIDDEGYVFIQDRFKDMILVGGENVFPAEIERAIIRHPGVHDAAVIGVPDERSGEAVRAFVLAAPGKQPTTRELMMFLKDHLAPFKRPTQWEFSTEIPRNPSGKILRRKLRESHWSGRERQVN</sequence>
<feature type="domain" description="AMP-dependent synthetase/ligase" evidence="3">
    <location>
        <begin position="15"/>
        <end position="379"/>
    </location>
</feature>
<dbReference type="NCBIfam" id="NF004837">
    <property type="entry name" value="PRK06187.1"/>
    <property type="match status" value="1"/>
</dbReference>
<dbReference type="PANTHER" id="PTHR43767:SF1">
    <property type="entry name" value="NONRIBOSOMAL PEPTIDE SYNTHASE PES1 (EUROFUNG)-RELATED"/>
    <property type="match status" value="1"/>
</dbReference>
<dbReference type="EMBL" id="PTJO01000001">
    <property type="protein sequence ID" value="RNE50032.1"/>
    <property type="molecule type" value="Genomic_DNA"/>
</dbReference>
<evidence type="ECO:0000256" key="2">
    <source>
        <dbReference type="ARBA" id="ARBA00022598"/>
    </source>
</evidence>
<gene>
    <name evidence="5" type="ORF">C5L39_01290</name>
</gene>
<dbReference type="FunFam" id="3.30.300.30:FF:000008">
    <property type="entry name" value="2,3-dihydroxybenzoate-AMP ligase"/>
    <property type="match status" value="1"/>
</dbReference>
<dbReference type="InterPro" id="IPR042099">
    <property type="entry name" value="ANL_N_sf"/>
</dbReference>
<dbReference type="Gene3D" id="3.40.50.12780">
    <property type="entry name" value="N-terminal domain of ligase-like"/>
    <property type="match status" value="1"/>
</dbReference>
<comment type="similarity">
    <text evidence="1">Belongs to the ATP-dependent AMP-binding enzyme family.</text>
</comment>
<dbReference type="Pfam" id="PF13193">
    <property type="entry name" value="AMP-binding_C"/>
    <property type="match status" value="1"/>
</dbReference>
<keyword evidence="2 5" id="KW-0436">Ligase</keyword>
<dbReference type="InterPro" id="IPR045851">
    <property type="entry name" value="AMP-bd_C_sf"/>
</dbReference>
<evidence type="ECO:0000256" key="1">
    <source>
        <dbReference type="ARBA" id="ARBA00006432"/>
    </source>
</evidence>
<dbReference type="OrthoDB" id="9803968at2"/>
<proteinExistence type="inferred from homology"/>
<reference evidence="5 6" key="1">
    <citation type="submission" date="2018-02" db="EMBL/GenBank/DDBJ databases">
        <title>Corynebacterium alimpuense sp. nov., a marine obligate actinomycete isolated from sediments of Valparaiso bay, Chile.</title>
        <authorList>
            <person name="Claverias F."/>
            <person name="Gonzales-Siles L."/>
            <person name="Salva-Serra F."/>
            <person name="Inganaes E."/>
            <person name="Molin K."/>
            <person name="Cumsille A."/>
            <person name="Undabarrena A."/>
            <person name="Couve E."/>
            <person name="Moore E.R.B."/>
            <person name="Gomila M."/>
            <person name="Camara B."/>
        </authorList>
    </citation>
    <scope>NUCLEOTIDE SEQUENCE [LARGE SCALE GENOMIC DNA]</scope>
    <source>
        <strain evidence="5 6">CCUG 69366</strain>
    </source>
</reference>
<name>A0A3M8KBX1_9CORY</name>
<evidence type="ECO:0000259" key="4">
    <source>
        <dbReference type="Pfam" id="PF13193"/>
    </source>
</evidence>
<protein>
    <submittedName>
        <fullName evidence="5">Long-chain fatty acid--CoA ligase</fullName>
    </submittedName>
</protein>
<evidence type="ECO:0000259" key="3">
    <source>
        <dbReference type="Pfam" id="PF00501"/>
    </source>
</evidence>
<feature type="domain" description="AMP-binding enzyme C-terminal" evidence="4">
    <location>
        <begin position="429"/>
        <end position="504"/>
    </location>
</feature>
<dbReference type="SUPFAM" id="SSF56801">
    <property type="entry name" value="Acetyl-CoA synthetase-like"/>
    <property type="match status" value="1"/>
</dbReference>
<dbReference type="Gene3D" id="3.30.300.30">
    <property type="match status" value="1"/>
</dbReference>
<dbReference type="InterPro" id="IPR050237">
    <property type="entry name" value="ATP-dep_AMP-bd_enzyme"/>
</dbReference>
<evidence type="ECO:0000313" key="6">
    <source>
        <dbReference type="Proteomes" id="UP000266975"/>
    </source>
</evidence>
<dbReference type="RefSeq" id="WP_123047076.1">
    <property type="nucleotide sequence ID" value="NZ_PTJO01000001.1"/>
</dbReference>
<comment type="caution">
    <text evidence="5">The sequence shown here is derived from an EMBL/GenBank/DDBJ whole genome shotgun (WGS) entry which is preliminary data.</text>
</comment>
<dbReference type="AlphaFoldDB" id="A0A3M8KBX1"/>
<dbReference type="PANTHER" id="PTHR43767">
    <property type="entry name" value="LONG-CHAIN-FATTY-ACID--COA LIGASE"/>
    <property type="match status" value="1"/>
</dbReference>
<evidence type="ECO:0000313" key="5">
    <source>
        <dbReference type="EMBL" id="RNE50032.1"/>
    </source>
</evidence>